<dbReference type="SMART" id="SM00257">
    <property type="entry name" value="LysM"/>
    <property type="match status" value="2"/>
</dbReference>
<comment type="caution">
    <text evidence="4">The sequence shown here is derived from an EMBL/GenBank/DDBJ whole genome shotgun (WGS) entry which is preliminary data.</text>
</comment>
<sequence length="404" mass="41644">MTTHTPSWARPISALALLTALGACAGDGLDLDMRGRMGGPMDTSAAAATAVADRPAPDDRGVLSYPSYQVAVAKRDDTVARLADRVGLPAQELARYNGLQTGDTLRRGEIVALPRRVAEPSTSTGLSRAPAVDVATLAGNAIERAQPTTPTRTSSGTGVEPVRHQVARGETAFTIARLYNVTPRSLAEWNGLDKEFTVREGQFLLIPTSTASASASSTTTVSQPGATSSTPIPPSSATPLPEVDAEPLERAAPAAPAASSTAAADKPKPKPAKPAEPVADIGQSQAKASGEMAMPVSGAIIREYKAGVNPGVDIAASPGQPVGAAASGKVVHISEKTDGTLFMIVRHPNEVSSVYMNIADATVKNGDSVSRGQTIARVGPGSPSFLHFEVRKGLDATDPMAYLN</sequence>
<protein>
    <submittedName>
        <fullName evidence="4">Murein DD-endopeptidase MepM/ murein hydrolase activator NlpD</fullName>
    </submittedName>
</protein>
<dbReference type="Gene3D" id="2.70.70.10">
    <property type="entry name" value="Glucose Permease (Domain IIA)"/>
    <property type="match status" value="1"/>
</dbReference>
<dbReference type="Pfam" id="PF01476">
    <property type="entry name" value="LysM"/>
    <property type="match status" value="2"/>
</dbReference>
<gene>
    <name evidence="4" type="ORF">GGQ68_001855</name>
</gene>
<dbReference type="SUPFAM" id="SSF51261">
    <property type="entry name" value="Duplicated hybrid motif"/>
    <property type="match status" value="1"/>
</dbReference>
<keyword evidence="5" id="KW-1185">Reference proteome</keyword>
<reference evidence="4 5" key="1">
    <citation type="submission" date="2020-08" db="EMBL/GenBank/DDBJ databases">
        <title>Genomic Encyclopedia of Type Strains, Phase IV (KMG-IV): sequencing the most valuable type-strain genomes for metagenomic binning, comparative biology and taxonomic classification.</title>
        <authorList>
            <person name="Goeker M."/>
        </authorList>
    </citation>
    <scope>NUCLEOTIDE SEQUENCE [LARGE SCALE GENOMIC DNA]</scope>
    <source>
        <strain evidence="4 5">DSM 102235</strain>
    </source>
</reference>
<feature type="compositionally biased region" description="Low complexity" evidence="1">
    <location>
        <begin position="210"/>
        <end position="230"/>
    </location>
</feature>
<evidence type="ECO:0000313" key="4">
    <source>
        <dbReference type="EMBL" id="MBB3985522.1"/>
    </source>
</evidence>
<keyword evidence="2" id="KW-0732">Signal</keyword>
<dbReference type="InterPro" id="IPR036779">
    <property type="entry name" value="LysM_dom_sf"/>
</dbReference>
<dbReference type="RefSeq" id="WP_183965170.1">
    <property type="nucleotide sequence ID" value="NZ_BAABBZ010000018.1"/>
</dbReference>
<dbReference type="GO" id="GO:0004222">
    <property type="term" value="F:metalloendopeptidase activity"/>
    <property type="evidence" value="ECO:0007669"/>
    <property type="project" value="TreeGrafter"/>
</dbReference>
<dbReference type="AlphaFoldDB" id="A0A7W6DMK8"/>
<proteinExistence type="predicted"/>
<keyword evidence="4" id="KW-0378">Hydrolase</keyword>
<dbReference type="Gene3D" id="3.10.350.10">
    <property type="entry name" value="LysM domain"/>
    <property type="match status" value="1"/>
</dbReference>
<feature type="domain" description="LysM" evidence="3">
    <location>
        <begin position="162"/>
        <end position="206"/>
    </location>
</feature>
<dbReference type="InterPro" id="IPR016047">
    <property type="entry name" value="M23ase_b-sheet_dom"/>
</dbReference>
<evidence type="ECO:0000313" key="5">
    <source>
        <dbReference type="Proteomes" id="UP000541426"/>
    </source>
</evidence>
<dbReference type="CDD" id="cd12797">
    <property type="entry name" value="M23_peptidase"/>
    <property type="match status" value="1"/>
</dbReference>
<dbReference type="Proteomes" id="UP000541426">
    <property type="component" value="Unassembled WGS sequence"/>
</dbReference>
<dbReference type="EMBL" id="JACIEJ010000004">
    <property type="protein sequence ID" value="MBB3985522.1"/>
    <property type="molecule type" value="Genomic_DNA"/>
</dbReference>
<feature type="region of interest" description="Disordered" evidence="1">
    <location>
        <begin position="210"/>
        <end position="290"/>
    </location>
</feature>
<dbReference type="InterPro" id="IPR018392">
    <property type="entry name" value="LysM"/>
</dbReference>
<feature type="signal peptide" evidence="2">
    <location>
        <begin position="1"/>
        <end position="25"/>
    </location>
</feature>
<dbReference type="PANTHER" id="PTHR21666">
    <property type="entry name" value="PEPTIDASE-RELATED"/>
    <property type="match status" value="1"/>
</dbReference>
<feature type="chain" id="PRO_5030510335" evidence="2">
    <location>
        <begin position="26"/>
        <end position="404"/>
    </location>
</feature>
<dbReference type="SUPFAM" id="SSF54106">
    <property type="entry name" value="LysM domain"/>
    <property type="match status" value="1"/>
</dbReference>
<feature type="compositionally biased region" description="Low complexity" evidence="1">
    <location>
        <begin position="250"/>
        <end position="264"/>
    </location>
</feature>
<evidence type="ECO:0000259" key="3">
    <source>
        <dbReference type="PROSITE" id="PS51782"/>
    </source>
</evidence>
<dbReference type="InterPro" id="IPR050570">
    <property type="entry name" value="Cell_wall_metabolism_enzyme"/>
</dbReference>
<evidence type="ECO:0000256" key="2">
    <source>
        <dbReference type="SAM" id="SignalP"/>
    </source>
</evidence>
<evidence type="ECO:0000256" key="1">
    <source>
        <dbReference type="SAM" id="MobiDB-lite"/>
    </source>
</evidence>
<accession>A0A7W6DMK8</accession>
<dbReference type="PROSITE" id="PS51782">
    <property type="entry name" value="LYSM"/>
    <property type="match status" value="1"/>
</dbReference>
<name>A0A7W6DMK8_9RHOB</name>
<organism evidence="4 5">
    <name type="scientific">Sagittula marina</name>
    <dbReference type="NCBI Taxonomy" id="943940"/>
    <lineage>
        <taxon>Bacteria</taxon>
        <taxon>Pseudomonadati</taxon>
        <taxon>Pseudomonadota</taxon>
        <taxon>Alphaproteobacteria</taxon>
        <taxon>Rhodobacterales</taxon>
        <taxon>Roseobacteraceae</taxon>
        <taxon>Sagittula</taxon>
    </lineage>
</organism>
<dbReference type="PANTHER" id="PTHR21666:SF270">
    <property type="entry name" value="MUREIN HYDROLASE ACTIVATOR ENVC"/>
    <property type="match status" value="1"/>
</dbReference>
<dbReference type="CDD" id="cd00118">
    <property type="entry name" value="LysM"/>
    <property type="match status" value="1"/>
</dbReference>
<dbReference type="Pfam" id="PF01551">
    <property type="entry name" value="Peptidase_M23"/>
    <property type="match status" value="1"/>
</dbReference>
<dbReference type="InterPro" id="IPR011055">
    <property type="entry name" value="Dup_hybrid_motif"/>
</dbReference>